<evidence type="ECO:0000313" key="1">
    <source>
        <dbReference type="EMBL" id="MBB5399482.1"/>
    </source>
</evidence>
<organism evidence="1 2">
    <name type="scientific">Paraburkholderia youngii</name>
    <dbReference type="NCBI Taxonomy" id="2782701"/>
    <lineage>
        <taxon>Bacteria</taxon>
        <taxon>Pseudomonadati</taxon>
        <taxon>Pseudomonadota</taxon>
        <taxon>Betaproteobacteria</taxon>
        <taxon>Burkholderiales</taxon>
        <taxon>Burkholderiaceae</taxon>
        <taxon>Paraburkholderia</taxon>
    </lineage>
</organism>
<name>A0A7W8P447_9BURK</name>
<dbReference type="Proteomes" id="UP000592820">
    <property type="component" value="Unassembled WGS sequence"/>
</dbReference>
<comment type="caution">
    <text evidence="1">The sequence shown here is derived from an EMBL/GenBank/DDBJ whole genome shotgun (WGS) entry which is preliminary data.</text>
</comment>
<evidence type="ECO:0000313" key="2">
    <source>
        <dbReference type="Proteomes" id="UP000592820"/>
    </source>
</evidence>
<dbReference type="EMBL" id="JACHDE010000002">
    <property type="protein sequence ID" value="MBB5399482.1"/>
    <property type="molecule type" value="Genomic_DNA"/>
</dbReference>
<sequence length="91" mass="9930">MQSLFRDDLLLWCQEGDCALQRDVIFTGTPEGVGAVEAARFRAKSTLPQQHRPAALGAWALWLVLASKPGGDPAIIEVDGNHFAKPFGLRE</sequence>
<dbReference type="RefSeq" id="WP_184225719.1">
    <property type="nucleotide sequence ID" value="NZ_JACHDE010000002.1"/>
</dbReference>
<accession>A0A7W8P447</accession>
<dbReference type="AlphaFoldDB" id="A0A7W8P447"/>
<protein>
    <submittedName>
        <fullName evidence="1">2-keto-4-pentenoate hydratase/2-oxohepta-3-ene-1,7-dioic acid hydratase in catechol pathway</fullName>
    </submittedName>
</protein>
<reference evidence="1 2" key="1">
    <citation type="submission" date="2020-08" db="EMBL/GenBank/DDBJ databases">
        <title>Genomic Encyclopedia of Type Strains, Phase IV (KMG-V): Genome sequencing to study the core and pangenomes of soil and plant-associated prokaryotes.</title>
        <authorList>
            <person name="Whitman W."/>
        </authorList>
    </citation>
    <scope>NUCLEOTIDE SEQUENCE [LARGE SCALE GENOMIC DNA]</scope>
    <source>
        <strain evidence="1 2">JPY162</strain>
    </source>
</reference>
<proteinExistence type="predicted"/>
<gene>
    <name evidence="1" type="ORF">HDG41_001521</name>
</gene>